<accession>A0A1B7NSV5</accession>
<dbReference type="OrthoDB" id="417112at2759"/>
<proteinExistence type="predicted"/>
<gene>
    <name evidence="1" type="ORF">ACJ72_05807</name>
</gene>
<protein>
    <submittedName>
        <fullName evidence="1">Uncharacterized protein</fullName>
    </submittedName>
</protein>
<keyword evidence="2" id="KW-1185">Reference proteome</keyword>
<evidence type="ECO:0000313" key="2">
    <source>
        <dbReference type="Proteomes" id="UP000091918"/>
    </source>
</evidence>
<dbReference type="Gene3D" id="3.40.830.10">
    <property type="entry name" value="LigB-like"/>
    <property type="match status" value="1"/>
</dbReference>
<name>A0A1B7NSV5_9EURO</name>
<feature type="non-terminal residue" evidence="1">
    <location>
        <position position="103"/>
    </location>
</feature>
<dbReference type="STRING" id="1658172.A0A1B7NSV5"/>
<organism evidence="1 2">
    <name type="scientific">Emergomyces africanus</name>
    <dbReference type="NCBI Taxonomy" id="1955775"/>
    <lineage>
        <taxon>Eukaryota</taxon>
        <taxon>Fungi</taxon>
        <taxon>Dikarya</taxon>
        <taxon>Ascomycota</taxon>
        <taxon>Pezizomycotina</taxon>
        <taxon>Eurotiomycetes</taxon>
        <taxon>Eurotiomycetidae</taxon>
        <taxon>Onygenales</taxon>
        <taxon>Ajellomycetaceae</taxon>
        <taxon>Emergomyces</taxon>
    </lineage>
</organism>
<comment type="caution">
    <text evidence="1">The sequence shown here is derived from an EMBL/GenBank/DDBJ whole genome shotgun (WGS) entry which is preliminary data.</text>
</comment>
<evidence type="ECO:0000313" key="1">
    <source>
        <dbReference type="EMBL" id="OAX79875.1"/>
    </source>
</evidence>
<sequence>MPSREATHAGSWYSDHEPTLSNQLDKWLAQVPDQLPGIGHLPVPGARIIIAPYALVSSPIRSAPQLFLSSIALIKYLLCVQSRRLLVLRTCAAWAYKALDLSQ</sequence>
<dbReference type="AlphaFoldDB" id="A0A1B7NSV5"/>
<dbReference type="EMBL" id="LGUA01000864">
    <property type="protein sequence ID" value="OAX79875.1"/>
    <property type="molecule type" value="Genomic_DNA"/>
</dbReference>
<dbReference type="Proteomes" id="UP000091918">
    <property type="component" value="Unassembled WGS sequence"/>
</dbReference>
<reference evidence="1 2" key="1">
    <citation type="submission" date="2015-07" db="EMBL/GenBank/DDBJ databases">
        <title>Emmonsia species relationships and genome sequence.</title>
        <authorList>
            <person name="Cuomo C.A."/>
            <person name="Schwartz I.S."/>
            <person name="Kenyon C."/>
            <person name="de Hoog G.S."/>
            <person name="Govender N.P."/>
            <person name="Botha A."/>
            <person name="Moreno L."/>
            <person name="de Vries M."/>
            <person name="Munoz J.F."/>
            <person name="Stielow J.B."/>
        </authorList>
    </citation>
    <scope>NUCLEOTIDE SEQUENCE [LARGE SCALE GENOMIC DNA]</scope>
    <source>
        <strain evidence="1 2">CBS 136260</strain>
    </source>
</reference>